<dbReference type="Proteomes" id="UP001215503">
    <property type="component" value="Unassembled WGS sequence"/>
</dbReference>
<evidence type="ECO:0000256" key="1">
    <source>
        <dbReference type="ARBA" id="ARBA00022741"/>
    </source>
</evidence>
<dbReference type="InterPro" id="IPR003593">
    <property type="entry name" value="AAA+_ATPase"/>
</dbReference>
<dbReference type="PANTHER" id="PTHR43790:SF4">
    <property type="entry name" value="GUANOSINE IMPORT ATP-BINDING PROTEIN NUPO"/>
    <property type="match status" value="1"/>
</dbReference>
<dbReference type="InterPro" id="IPR017871">
    <property type="entry name" value="ABC_transporter-like_CS"/>
</dbReference>
<dbReference type="SUPFAM" id="SSF52540">
    <property type="entry name" value="P-loop containing nucleoside triphosphate hydrolases"/>
    <property type="match status" value="2"/>
</dbReference>
<keyword evidence="2 4" id="KW-0067">ATP-binding</keyword>
<feature type="domain" description="ABC transporter" evidence="3">
    <location>
        <begin position="13"/>
        <end position="246"/>
    </location>
</feature>
<dbReference type="RefSeq" id="WP_275819682.1">
    <property type="nucleotide sequence ID" value="NZ_JARHUD010000001.1"/>
</dbReference>
<comment type="caution">
    <text evidence="4">The sequence shown here is derived from an EMBL/GenBank/DDBJ whole genome shotgun (WGS) entry which is preliminary data.</text>
</comment>
<feature type="domain" description="ABC transporter" evidence="3">
    <location>
        <begin position="273"/>
        <end position="517"/>
    </location>
</feature>
<keyword evidence="5" id="KW-1185">Reference proteome</keyword>
<dbReference type="Gene3D" id="3.40.50.300">
    <property type="entry name" value="P-loop containing nucleotide triphosphate hydrolases"/>
    <property type="match status" value="2"/>
</dbReference>
<dbReference type="SMART" id="SM00382">
    <property type="entry name" value="AAA"/>
    <property type="match status" value="1"/>
</dbReference>
<sequence>MSAQHQGKAPPLIRFEQVTKRYPGVLANDAITLDLHAGEIHALLGENGAGKSTLIALLSGMQQPDAGRLLIDGQAVRFSSPRAALQAGIGTVYQHSALVPSLTVLENLMLGRRWWQGRRQSATRRRFTALCNDLGVRLPADALLSSLSLGERQMVEIVKALWEGRRLLILDEASAMLTSAAVSDLQRSLTRLAAKGMAILFVTHKLPEALAFGDRVSILRAGRLVASRSAADLHRRGAEQAQSEIISLMFDAPSTATAAPAPPPSFQEKAPVLRVQGLRAACGEQEPQLDGIDFSLSAGEILGVAGIDGNGQRQLAEALAGQRTTLAGRIELGGEAVQAKSVPQRMKRGLRYLTDDRLGEGSLPAFPISLNLLLKRVGDAPFWRQGVEQPREIEAYAQQTISAHNIRAPGPHTPLGSLSGGNVQKLLLARELEGQPRVVIYNKPTYGLDFQTQQLAQEAIRRQAASGVAALLISPDLDEILALSHRVAVMAEGRIVGIVNNGPDARQTVGRLVVGGTA</sequence>
<keyword evidence="1" id="KW-0547">Nucleotide-binding</keyword>
<dbReference type="CDD" id="cd03216">
    <property type="entry name" value="ABC_Carb_Monos_I"/>
    <property type="match status" value="1"/>
</dbReference>
<name>A0ABT5YJ77_9PROT</name>
<dbReference type="InterPro" id="IPR003439">
    <property type="entry name" value="ABC_transporter-like_ATP-bd"/>
</dbReference>
<accession>A0ABT5YJ77</accession>
<dbReference type="PANTHER" id="PTHR43790">
    <property type="entry name" value="CARBOHYDRATE TRANSPORT ATP-BINDING PROTEIN MG119-RELATED"/>
    <property type="match status" value="1"/>
</dbReference>
<reference evidence="4 5" key="1">
    <citation type="submission" date="2023-03" db="EMBL/GenBank/DDBJ databases">
        <title>Fodinicurvata sp. CAU 1616 isolated from sea sendiment.</title>
        <authorList>
            <person name="Kim W."/>
        </authorList>
    </citation>
    <scope>NUCLEOTIDE SEQUENCE [LARGE SCALE GENOMIC DNA]</scope>
    <source>
        <strain evidence="4 5">CAU 1616</strain>
    </source>
</reference>
<evidence type="ECO:0000256" key="2">
    <source>
        <dbReference type="ARBA" id="ARBA00022840"/>
    </source>
</evidence>
<evidence type="ECO:0000313" key="4">
    <source>
        <dbReference type="EMBL" id="MDF2094840.1"/>
    </source>
</evidence>
<dbReference type="PROSITE" id="PS00211">
    <property type="entry name" value="ABC_TRANSPORTER_1"/>
    <property type="match status" value="1"/>
</dbReference>
<dbReference type="PROSITE" id="PS50893">
    <property type="entry name" value="ABC_TRANSPORTER_2"/>
    <property type="match status" value="2"/>
</dbReference>
<protein>
    <submittedName>
        <fullName evidence="4">ABC transporter ATP-binding protein</fullName>
    </submittedName>
</protein>
<dbReference type="GO" id="GO:0005524">
    <property type="term" value="F:ATP binding"/>
    <property type="evidence" value="ECO:0007669"/>
    <property type="project" value="UniProtKB-KW"/>
</dbReference>
<gene>
    <name evidence="4" type="ORF">P2G67_02480</name>
</gene>
<dbReference type="EMBL" id="JARHUD010000001">
    <property type="protein sequence ID" value="MDF2094840.1"/>
    <property type="molecule type" value="Genomic_DNA"/>
</dbReference>
<organism evidence="4 5">
    <name type="scientific">Aquibaculum arenosum</name>
    <dbReference type="NCBI Taxonomy" id="3032591"/>
    <lineage>
        <taxon>Bacteria</taxon>
        <taxon>Pseudomonadati</taxon>
        <taxon>Pseudomonadota</taxon>
        <taxon>Alphaproteobacteria</taxon>
        <taxon>Rhodospirillales</taxon>
        <taxon>Rhodovibrionaceae</taxon>
        <taxon>Aquibaculum</taxon>
    </lineage>
</organism>
<dbReference type="InterPro" id="IPR027417">
    <property type="entry name" value="P-loop_NTPase"/>
</dbReference>
<dbReference type="CDD" id="cd03215">
    <property type="entry name" value="ABC_Carb_Monos_II"/>
    <property type="match status" value="1"/>
</dbReference>
<evidence type="ECO:0000313" key="5">
    <source>
        <dbReference type="Proteomes" id="UP001215503"/>
    </source>
</evidence>
<dbReference type="InterPro" id="IPR050107">
    <property type="entry name" value="ABC_carbohydrate_import_ATPase"/>
</dbReference>
<evidence type="ECO:0000259" key="3">
    <source>
        <dbReference type="PROSITE" id="PS50893"/>
    </source>
</evidence>
<dbReference type="Pfam" id="PF00005">
    <property type="entry name" value="ABC_tran"/>
    <property type="match status" value="2"/>
</dbReference>
<proteinExistence type="predicted"/>